<feature type="domain" description="Aminoglycoside phosphotransferase" evidence="1">
    <location>
        <begin position="42"/>
        <end position="271"/>
    </location>
</feature>
<dbReference type="InterPro" id="IPR011009">
    <property type="entry name" value="Kinase-like_dom_sf"/>
</dbReference>
<evidence type="ECO:0000313" key="2">
    <source>
        <dbReference type="EMBL" id="BAL88852.1"/>
    </source>
</evidence>
<dbReference type="KEGG" id="ams:AMIS_36320"/>
<evidence type="ECO:0000313" key="3">
    <source>
        <dbReference type="Proteomes" id="UP000007882"/>
    </source>
</evidence>
<protein>
    <submittedName>
        <fullName evidence="2">Putative phosphotransferase</fullName>
    </submittedName>
</protein>
<gene>
    <name evidence="2" type="ordered locus">AMIS_36320</name>
</gene>
<dbReference type="Gene3D" id="3.90.1200.10">
    <property type="match status" value="1"/>
</dbReference>
<keyword evidence="2" id="KW-0808">Transferase</keyword>
<reference evidence="2 3" key="1">
    <citation type="submission" date="2012-02" db="EMBL/GenBank/DDBJ databases">
        <title>Complete genome sequence of Actinoplanes missouriensis 431 (= NBRC 102363).</title>
        <authorList>
            <person name="Ohnishi Y."/>
            <person name="Ishikawa J."/>
            <person name="Sekine M."/>
            <person name="Hosoyama A."/>
            <person name="Harada T."/>
            <person name="Narita H."/>
            <person name="Hata T."/>
            <person name="Konno Y."/>
            <person name="Tutikane K."/>
            <person name="Fujita N."/>
            <person name="Horinouchi S."/>
            <person name="Hayakawa M."/>
        </authorList>
    </citation>
    <scope>NUCLEOTIDE SEQUENCE [LARGE SCALE GENOMIC DNA]</scope>
    <source>
        <strain evidence="3">ATCC 14538 / DSM 43046 / CBS 188.64 / JCM 3121 / NBRC 102363 / NCIMB 12654 / NRRL B-3342 / UNCC 431</strain>
    </source>
</reference>
<dbReference type="Proteomes" id="UP000007882">
    <property type="component" value="Chromosome"/>
</dbReference>
<dbReference type="InterPro" id="IPR002575">
    <property type="entry name" value="Aminoglycoside_PTrfase"/>
</dbReference>
<dbReference type="SUPFAM" id="SSF56112">
    <property type="entry name" value="Protein kinase-like (PK-like)"/>
    <property type="match status" value="1"/>
</dbReference>
<evidence type="ECO:0000259" key="1">
    <source>
        <dbReference type="Pfam" id="PF01636"/>
    </source>
</evidence>
<proteinExistence type="predicted"/>
<organism evidence="2 3">
    <name type="scientific">Actinoplanes missouriensis (strain ATCC 14538 / DSM 43046 / CBS 188.64 / JCM 3121 / NBRC 102363 / NCIMB 12654 / NRRL B-3342 / UNCC 431)</name>
    <dbReference type="NCBI Taxonomy" id="512565"/>
    <lineage>
        <taxon>Bacteria</taxon>
        <taxon>Bacillati</taxon>
        <taxon>Actinomycetota</taxon>
        <taxon>Actinomycetes</taxon>
        <taxon>Micromonosporales</taxon>
        <taxon>Micromonosporaceae</taxon>
        <taxon>Actinoplanes</taxon>
    </lineage>
</organism>
<dbReference type="HOGENOM" id="CLU_068889_0_0_11"/>
<dbReference type="Pfam" id="PF01636">
    <property type="entry name" value="APH"/>
    <property type="match status" value="1"/>
</dbReference>
<name>I0H765_ACTM4</name>
<dbReference type="eggNOG" id="COG0510">
    <property type="taxonomic scope" value="Bacteria"/>
</dbReference>
<dbReference type="EMBL" id="AP012319">
    <property type="protein sequence ID" value="BAL88852.1"/>
    <property type="molecule type" value="Genomic_DNA"/>
</dbReference>
<dbReference type="GO" id="GO:0016740">
    <property type="term" value="F:transferase activity"/>
    <property type="evidence" value="ECO:0007669"/>
    <property type="project" value="UniProtKB-KW"/>
</dbReference>
<accession>I0H765</accession>
<dbReference type="PATRIC" id="fig|512565.3.peg.3625"/>
<sequence length="323" mass="34863">MRKPPPDLTETALLKALRAGWPPAAGKIEFLPLGAGSYSWSVVGRWFARVDDLGFDPAGRDEAFAELHRSLATAVSLRNDSGLDFVLAPLPDQTGAPLRRLSSRYALSLYPLVDGVAGPFAPHPPADRAEIVDLLARLHDAPPGLAPRITPALPGRSSLEVALGDLGSVWDAGPYAEQARALLAGRADDIHGWLAEFDRLVAELPADGVLTHGEPHPGNVLRTADGLLLIDWDTVAVAPPERDLWMLTGRFATLVGAQPDPGDEEVLARYTARTGRTVSEAGLALYPLWWTLADIAVFTDELRRGEDAPESLAYLGGYLRRRR</sequence>
<dbReference type="RefSeq" id="WP_014443746.1">
    <property type="nucleotide sequence ID" value="NC_017093.1"/>
</dbReference>
<dbReference type="AlphaFoldDB" id="I0H765"/>
<dbReference type="STRING" id="512565.AMIS_36320"/>
<keyword evidence="3" id="KW-1185">Reference proteome</keyword>